<dbReference type="InterPro" id="IPR036886">
    <property type="entry name" value="Villin_headpiece_dom_sf"/>
</dbReference>
<dbReference type="InterPro" id="IPR007122">
    <property type="entry name" value="Villin/Gelsolin"/>
</dbReference>
<organism evidence="4 5">
    <name type="scientific">Ostreobium quekettii</name>
    <dbReference type="NCBI Taxonomy" id="121088"/>
    <lineage>
        <taxon>Eukaryota</taxon>
        <taxon>Viridiplantae</taxon>
        <taxon>Chlorophyta</taxon>
        <taxon>core chlorophytes</taxon>
        <taxon>Ulvophyceae</taxon>
        <taxon>TCBD clade</taxon>
        <taxon>Bryopsidales</taxon>
        <taxon>Ostreobineae</taxon>
        <taxon>Ostreobiaceae</taxon>
        <taxon>Ostreobium</taxon>
    </lineage>
</organism>
<keyword evidence="1" id="KW-0117">Actin capping</keyword>
<dbReference type="Pfam" id="PF00626">
    <property type="entry name" value="Gelsolin"/>
    <property type="match status" value="5"/>
</dbReference>
<feature type="domain" description="HP" evidence="3">
    <location>
        <begin position="784"/>
        <end position="847"/>
    </location>
</feature>
<evidence type="ECO:0000256" key="2">
    <source>
        <dbReference type="ARBA" id="ARBA00022737"/>
    </source>
</evidence>
<evidence type="ECO:0000256" key="1">
    <source>
        <dbReference type="ARBA" id="ARBA00022467"/>
    </source>
</evidence>
<dbReference type="OrthoDB" id="6375767at2759"/>
<dbReference type="CDD" id="cd11293">
    <property type="entry name" value="gelsolin_S4_like"/>
    <property type="match status" value="1"/>
</dbReference>
<dbReference type="Pfam" id="PF02209">
    <property type="entry name" value="VHP"/>
    <property type="match status" value="1"/>
</dbReference>
<gene>
    <name evidence="4" type="ORF">OSTQU699_LOCUS10479</name>
</gene>
<dbReference type="SMART" id="SM00262">
    <property type="entry name" value="GEL"/>
    <property type="match status" value="6"/>
</dbReference>
<proteinExistence type="predicted"/>
<keyword evidence="5" id="KW-1185">Reference proteome</keyword>
<dbReference type="SMART" id="SM00153">
    <property type="entry name" value="VHP"/>
    <property type="match status" value="1"/>
</dbReference>
<dbReference type="GO" id="GO:0051693">
    <property type="term" value="P:actin filament capping"/>
    <property type="evidence" value="ECO:0007669"/>
    <property type="project" value="UniProtKB-KW"/>
</dbReference>
<dbReference type="PROSITE" id="PS51089">
    <property type="entry name" value="HP"/>
    <property type="match status" value="1"/>
</dbReference>
<protein>
    <recommendedName>
        <fullName evidence="3">HP domain-containing protein</fullName>
    </recommendedName>
</protein>
<keyword evidence="2" id="KW-0677">Repeat</keyword>
<dbReference type="PRINTS" id="PR00597">
    <property type="entry name" value="GELSOLIN"/>
</dbReference>
<evidence type="ECO:0000259" key="3">
    <source>
        <dbReference type="PROSITE" id="PS51089"/>
    </source>
</evidence>
<dbReference type="EMBL" id="CAJHUC010003023">
    <property type="protein sequence ID" value="CAD7705124.1"/>
    <property type="molecule type" value="Genomic_DNA"/>
</dbReference>
<dbReference type="AlphaFoldDB" id="A0A8S1JC58"/>
<dbReference type="PANTHER" id="PTHR11977">
    <property type="entry name" value="VILLIN"/>
    <property type="match status" value="1"/>
</dbReference>
<dbReference type="CDD" id="cd11288">
    <property type="entry name" value="gelsolin_S5_like"/>
    <property type="match status" value="1"/>
</dbReference>
<sequence length="847" mass="93677">MSASVEAFAGAGKELGVEIWKVVKFNPVKQPAGKSGRFSKGDCYIVLHTFKRGSSKVHSIHFWLGSKASQDESGSAAILATTLDKQLGGVAVQFREIEASESEEFLQLFPEGVLYLSGGVASGFTKVEGVKYETRLLHVHGLHRARIAEVPVEVSSLNSGDCFVLDDGLAIYQWNGSTANLAEKSKVLDISIALRNDRNGVPKVSVLEEGDITSENAVKFYAKLGVDDLSSLEIAPSALKETKTLFSAPALYKACEGKFTEVATDKMKRDMLDTNGMFIVYAGGALYIWQGRGLPEEDKKAIWTTATRFLIWKDLPVDMRTQVVKQGLEPPLFEQQFFQWQAETHKEKLVEAKTAHSKGETEIDIQAMVAGKTGQVVKDTLPDVSSSGKAKVWRVVDNELEEVPEDQYGDFLAGDSYVLKYSYAAKQGADQHMIYYWQGQDSSVQEKAASAAQAVKLDDELGGSAVQVRVVQNNEPTHFLHLFPEGMIVQLGGHGSKPEGREGPTGAALYQVKATSPQGIRAVQLTTSALSLNSGDVFVLVEKSKVVVWEGSMSTKEEKEFASKIAKRLADSKDVQTIGEGEEDDAFWEVLGGKQEYPKVGDLGPPECPPRLFQVSDATTGGSGVDVEEIFHFSQADLDERDVMMLDTFREIFLWVGKDSRQQEKKGAFDLAQKYLEEVSKVNGRSCDVPITYVSSGQEPPIFKCHFVGWDDTKEPAFVDPYDSKLKNFEEEQANSTATELLKVAQERTKAFVDPLAKKEESQEAAATPAVTLTPVQPAEFKYKPLKDVFPYEKLKTMTAVDGIDPAHKEDYLSEEEFKEIFKKTRKEYKDQPAWRQVQNKKECGLF</sequence>
<name>A0A8S1JC58_9CHLO</name>
<evidence type="ECO:0000313" key="4">
    <source>
        <dbReference type="EMBL" id="CAD7705124.1"/>
    </source>
</evidence>
<dbReference type="Gene3D" id="3.40.20.10">
    <property type="entry name" value="Severin"/>
    <property type="match status" value="6"/>
</dbReference>
<accession>A0A8S1JC58</accession>
<dbReference type="Proteomes" id="UP000708148">
    <property type="component" value="Unassembled WGS sequence"/>
</dbReference>
<dbReference type="GO" id="GO:0051015">
    <property type="term" value="F:actin filament binding"/>
    <property type="evidence" value="ECO:0007669"/>
    <property type="project" value="InterPro"/>
</dbReference>
<dbReference type="InterPro" id="IPR003128">
    <property type="entry name" value="Villin_headpiece"/>
</dbReference>
<dbReference type="GO" id="GO:0007010">
    <property type="term" value="P:cytoskeleton organization"/>
    <property type="evidence" value="ECO:0007669"/>
    <property type="project" value="InterPro"/>
</dbReference>
<dbReference type="PANTHER" id="PTHR11977:SF51">
    <property type="entry name" value="PROTEIN FLIGHTLESS-1 HOMOLOG"/>
    <property type="match status" value="1"/>
</dbReference>
<dbReference type="SUPFAM" id="SSF55753">
    <property type="entry name" value="Actin depolymerizing proteins"/>
    <property type="match status" value="6"/>
</dbReference>
<dbReference type="SUPFAM" id="SSF47050">
    <property type="entry name" value="VHP, Villin headpiece domain"/>
    <property type="match status" value="1"/>
</dbReference>
<reference evidence="4" key="1">
    <citation type="submission" date="2020-12" db="EMBL/GenBank/DDBJ databases">
        <authorList>
            <person name="Iha C."/>
        </authorList>
    </citation>
    <scope>NUCLEOTIDE SEQUENCE</scope>
</reference>
<dbReference type="CDD" id="cd11290">
    <property type="entry name" value="gelsolin_S1_like"/>
    <property type="match status" value="1"/>
</dbReference>
<comment type="caution">
    <text evidence="4">The sequence shown here is derived from an EMBL/GenBank/DDBJ whole genome shotgun (WGS) entry which is preliminary data.</text>
</comment>
<dbReference type="InterPro" id="IPR029006">
    <property type="entry name" value="ADF-H/Gelsolin-like_dom_sf"/>
</dbReference>
<evidence type="ECO:0000313" key="5">
    <source>
        <dbReference type="Proteomes" id="UP000708148"/>
    </source>
</evidence>
<dbReference type="Gene3D" id="1.10.950.10">
    <property type="entry name" value="Villin headpiece domain"/>
    <property type="match status" value="1"/>
</dbReference>
<dbReference type="InterPro" id="IPR007123">
    <property type="entry name" value="Gelsolin-like_dom"/>
</dbReference>
<dbReference type="FunFam" id="3.40.20.10:FF:000001">
    <property type="entry name" value="Gelsolin"/>
    <property type="match status" value="1"/>
</dbReference>